<reference evidence="1 2" key="1">
    <citation type="submission" date="2018-04" db="EMBL/GenBank/DDBJ databases">
        <title>Genomic Encyclopedia of Type Strains, Phase III (KMG-III): the genomes of soil and plant-associated and newly described type strains.</title>
        <authorList>
            <person name="Whitman W."/>
        </authorList>
    </citation>
    <scope>NUCLEOTIDE SEQUENCE [LARGE SCALE GENOMIC DNA]</scope>
    <source>
        <strain evidence="1 2">MA101b</strain>
    </source>
</reference>
<dbReference type="InterPro" id="IPR021352">
    <property type="entry name" value="DUF2971"/>
</dbReference>
<accession>A0A2T5GJD7</accession>
<protein>
    <recommendedName>
        <fullName evidence="3">DUF2971 family protein</fullName>
    </recommendedName>
</protein>
<dbReference type="AlphaFoldDB" id="A0A2T5GJD7"/>
<dbReference type="EMBL" id="QAOG01000005">
    <property type="protein sequence ID" value="PTQ59427.1"/>
    <property type="molecule type" value="Genomic_DNA"/>
</dbReference>
<gene>
    <name evidence="1" type="ORF">C8J26_3177</name>
</gene>
<name>A0A2T5GJD7_9SPHN</name>
<dbReference type="Pfam" id="PF11185">
    <property type="entry name" value="DUF2971"/>
    <property type="match status" value="1"/>
</dbReference>
<dbReference type="RefSeq" id="WP_107959166.1">
    <property type="nucleotide sequence ID" value="NZ_QAOG01000005.1"/>
</dbReference>
<dbReference type="Proteomes" id="UP000244189">
    <property type="component" value="Unassembled WGS sequence"/>
</dbReference>
<evidence type="ECO:0000313" key="2">
    <source>
        <dbReference type="Proteomes" id="UP000244189"/>
    </source>
</evidence>
<evidence type="ECO:0008006" key="3">
    <source>
        <dbReference type="Google" id="ProtNLM"/>
    </source>
</evidence>
<evidence type="ECO:0000313" key="1">
    <source>
        <dbReference type="EMBL" id="PTQ59427.1"/>
    </source>
</evidence>
<proteinExistence type="predicted"/>
<organism evidence="1 2">
    <name type="scientific">Sphingomonas aurantiaca</name>
    <dbReference type="NCBI Taxonomy" id="185949"/>
    <lineage>
        <taxon>Bacteria</taxon>
        <taxon>Pseudomonadati</taxon>
        <taxon>Pseudomonadota</taxon>
        <taxon>Alphaproteobacteria</taxon>
        <taxon>Sphingomonadales</taxon>
        <taxon>Sphingomonadaceae</taxon>
        <taxon>Sphingomonas</taxon>
    </lineage>
</organism>
<sequence>MKLIFKYFSEINLDHVLARDDHVGIKCAFPQDYNDPYELFLGIDLDQGSELLATYSEVVQEVPSLLTTCFSKSPVVAPMWAHYANNHRGFVIGFDVTLFQEAFPHLLVREVSYLEQPSEDLVRFTEMAARRRKPRDAMFLREAVRYHSYFSKYQEWSYEQEVRAVNFEDYIEDVRDQKILYVPKKCIAAIVAGAKSADKTKAALSEAAAKLGADFYDEKIGRSFPTPYLVAGTGTASVFTKGEIVAPKGTCKECSEPLKSNGKRCAWCSIDDAERFNAAKNNPLRMLDNHGLLDGYIDSFPRRPRVPYK</sequence>
<keyword evidence="2" id="KW-1185">Reference proteome</keyword>
<comment type="caution">
    <text evidence="1">The sequence shown here is derived from an EMBL/GenBank/DDBJ whole genome shotgun (WGS) entry which is preliminary data.</text>
</comment>